<name>A0A8F5XRD3_9VIRU</name>
<accession>A0A8F5XRD3</accession>
<keyword evidence="1" id="KW-1133">Transmembrane helix</keyword>
<reference evidence="2" key="1">
    <citation type="submission" date="2021-04" db="EMBL/GenBank/DDBJ databases">
        <title>Genomes of microviruses identified in yellow-bellied marmot fecal samples.</title>
        <authorList>
            <person name="Varsani A."/>
            <person name="Kraberger S."/>
            <person name="Chatterjee A."/>
            <person name="Richet C."/>
            <person name="Fontenele R.S."/>
            <person name="Schmidlin K."/>
            <person name="Blumstein D.T."/>
        </authorList>
    </citation>
    <scope>NUCLEOTIDE SEQUENCE</scope>
    <source>
        <strain evidence="2">Mar49</strain>
    </source>
</reference>
<evidence type="ECO:0000313" key="2">
    <source>
        <dbReference type="EMBL" id="QXP45092.1"/>
    </source>
</evidence>
<keyword evidence="1" id="KW-0812">Transmembrane</keyword>
<feature type="transmembrane region" description="Helical" evidence="1">
    <location>
        <begin position="13"/>
        <end position="34"/>
    </location>
</feature>
<organism evidence="2">
    <name type="scientific">Microvirus mar49</name>
    <dbReference type="NCBI Taxonomy" id="2851184"/>
    <lineage>
        <taxon>Viruses</taxon>
        <taxon>Monodnaviria</taxon>
        <taxon>Sangervirae</taxon>
        <taxon>Phixviricota</taxon>
        <taxon>Malgrandaviricetes</taxon>
        <taxon>Petitvirales</taxon>
        <taxon>Microviridae</taxon>
    </lineage>
</organism>
<dbReference type="EMBL" id="MZ089795">
    <property type="protein sequence ID" value="QXP45092.1"/>
    <property type="molecule type" value="Genomic_DNA"/>
</dbReference>
<keyword evidence="1" id="KW-0472">Membrane</keyword>
<dbReference type="PROSITE" id="PS51257">
    <property type="entry name" value="PROKAR_LIPOPROTEIN"/>
    <property type="match status" value="1"/>
</dbReference>
<proteinExistence type="predicted"/>
<evidence type="ECO:0000256" key="1">
    <source>
        <dbReference type="SAM" id="Phobius"/>
    </source>
</evidence>
<sequence length="62" mass="6630">MITKEQAKLIAEAIITILIVIGAITACTNSLFVVKGEQNQIKTEQKTNVETDSATVKVGAIK</sequence>
<protein>
    <submittedName>
        <fullName evidence="2">Uncharacterized protein</fullName>
    </submittedName>
</protein>